<keyword evidence="17" id="KW-1185">Reference proteome</keyword>
<dbReference type="InterPro" id="IPR013785">
    <property type="entry name" value="Aldolase_TIM"/>
</dbReference>
<dbReference type="InterPro" id="IPR036068">
    <property type="entry name" value="Nicotinate_pribotase-like_C"/>
</dbReference>
<feature type="binding site" evidence="13">
    <location>
        <position position="154"/>
    </location>
    <ligand>
        <name>substrate</name>
    </ligand>
</feature>
<evidence type="ECO:0000259" key="15">
    <source>
        <dbReference type="Pfam" id="PF02749"/>
    </source>
</evidence>
<dbReference type="InterPro" id="IPR002638">
    <property type="entry name" value="Quinolinate_PRibosylTrfase_C"/>
</dbReference>
<sequence>MNHLLMKKQLEHFFIEDIAEGDVTTESIIGKENRARAMILAKENGIMAGSNVVTLGYELIDRSIKVDLKVKDGDRFKAGEVIGYIEGPVCQLLAGERVILNLLQRMSGIASLTNAVIKRLNDPTIRICDTRKTTPGLRQFEKYAVRCGGGYNHRRTLSDAVLLKENHLLAGGGILKSVESVRSRIGHMVKIEVETTNELEVLDAIEAKVDVIMFDNASPAEVLEYVKLVPHYIRTEVSGGINIENIENYRGCGCDYISLGALTHSVKATDLSFLLLEGEV</sequence>
<dbReference type="AlphaFoldDB" id="A0A940WZ75"/>
<dbReference type="SUPFAM" id="SSF54675">
    <property type="entry name" value="Nicotinate/Quinolinate PRTase N-terminal domain-like"/>
    <property type="match status" value="1"/>
</dbReference>
<dbReference type="EC" id="2.4.2.19" evidence="5"/>
<feature type="binding site" evidence="13">
    <location>
        <begin position="238"/>
        <end position="240"/>
    </location>
    <ligand>
        <name>substrate</name>
    </ligand>
</feature>
<feature type="binding site" evidence="13">
    <location>
        <begin position="259"/>
        <end position="261"/>
    </location>
    <ligand>
        <name>substrate</name>
    </ligand>
</feature>
<comment type="caution">
    <text evidence="16">The sequence shown here is derived from an EMBL/GenBank/DDBJ whole genome shotgun (WGS) entry which is preliminary data.</text>
</comment>
<dbReference type="GO" id="GO:0005737">
    <property type="term" value="C:cytoplasm"/>
    <property type="evidence" value="ECO:0007669"/>
    <property type="project" value="TreeGrafter"/>
</dbReference>
<evidence type="ECO:0000313" key="16">
    <source>
        <dbReference type="EMBL" id="MBP3951420.1"/>
    </source>
</evidence>
<name>A0A940WZ75_9BACI</name>
<dbReference type="PIRSF" id="PIRSF006250">
    <property type="entry name" value="NadC_ModD"/>
    <property type="match status" value="1"/>
</dbReference>
<dbReference type="GO" id="GO:0004514">
    <property type="term" value="F:nicotinate-nucleotide diphosphorylase (carboxylating) activity"/>
    <property type="evidence" value="ECO:0007669"/>
    <property type="project" value="UniProtKB-EC"/>
</dbReference>
<dbReference type="InterPro" id="IPR022412">
    <property type="entry name" value="Quinolinate_PRibosylTrfase_N"/>
</dbReference>
<dbReference type="FunFam" id="3.90.1170.20:FF:000001">
    <property type="entry name" value="Nicotinate-nucleotide diphosphorylase (Carboxylating)"/>
    <property type="match status" value="1"/>
</dbReference>
<dbReference type="InterPro" id="IPR037128">
    <property type="entry name" value="Quinolinate_PRibosylTase_N_sf"/>
</dbReference>
<dbReference type="CDD" id="cd01572">
    <property type="entry name" value="QPRTase"/>
    <property type="match status" value="1"/>
</dbReference>
<feature type="binding site" evidence="13">
    <location>
        <position position="215"/>
    </location>
    <ligand>
        <name>substrate</name>
    </ligand>
</feature>
<protein>
    <recommendedName>
        <fullName evidence="11">Probable nicotinate-nucleotide pyrophosphorylase [carboxylating]</fullName>
        <ecNumber evidence="5">2.4.2.19</ecNumber>
    </recommendedName>
    <alternativeName>
        <fullName evidence="9">Quinolinate phosphoribosyltransferase [decarboxylating]</fullName>
    </alternativeName>
</protein>
<evidence type="ECO:0000256" key="3">
    <source>
        <dbReference type="ARBA" id="ARBA00009400"/>
    </source>
</evidence>
<dbReference type="FunFam" id="3.20.20.70:FF:000030">
    <property type="entry name" value="Nicotinate-nucleotide pyrophosphorylase, carboxylating"/>
    <property type="match status" value="1"/>
</dbReference>
<dbReference type="Gene3D" id="3.20.20.70">
    <property type="entry name" value="Aldolase class I"/>
    <property type="match status" value="1"/>
</dbReference>
<evidence type="ECO:0000256" key="11">
    <source>
        <dbReference type="ARBA" id="ARBA00069173"/>
    </source>
</evidence>
<dbReference type="SUPFAM" id="SSF51690">
    <property type="entry name" value="Nicotinate/Quinolinate PRTase C-terminal domain-like"/>
    <property type="match status" value="1"/>
</dbReference>
<evidence type="ECO:0000256" key="2">
    <source>
        <dbReference type="ARBA" id="ARBA00004893"/>
    </source>
</evidence>
<dbReference type="NCBIfam" id="TIGR00078">
    <property type="entry name" value="nadC"/>
    <property type="match status" value="1"/>
</dbReference>
<evidence type="ECO:0000313" key="17">
    <source>
        <dbReference type="Proteomes" id="UP000678228"/>
    </source>
</evidence>
<evidence type="ECO:0000256" key="10">
    <source>
        <dbReference type="ARBA" id="ARBA00047445"/>
    </source>
</evidence>
<evidence type="ECO:0000256" key="7">
    <source>
        <dbReference type="ARBA" id="ARBA00022676"/>
    </source>
</evidence>
<feature type="binding site" evidence="13">
    <location>
        <position position="164"/>
    </location>
    <ligand>
        <name>substrate</name>
    </ligand>
</feature>
<proteinExistence type="inferred from homology"/>
<evidence type="ECO:0000256" key="1">
    <source>
        <dbReference type="ARBA" id="ARBA00003237"/>
    </source>
</evidence>
<reference evidence="16" key="1">
    <citation type="submission" date="2021-03" db="EMBL/GenBank/DDBJ databases">
        <title>Bacillus suaedae sp. nov., isolated from Suaeda aralocaspica.</title>
        <authorList>
            <person name="Lei R.F.R."/>
        </authorList>
    </citation>
    <scope>NUCLEOTIDE SEQUENCE</scope>
    <source>
        <strain evidence="16">YZJH907-2</strain>
    </source>
</reference>
<evidence type="ECO:0000256" key="13">
    <source>
        <dbReference type="PIRSR" id="PIRSR006250-1"/>
    </source>
</evidence>
<comment type="function">
    <text evidence="1">Involved in the catabolism of quinolinic acid (QA).</text>
</comment>
<keyword evidence="8 12" id="KW-0808">Transferase</keyword>
<dbReference type="Gene3D" id="3.90.1170.20">
    <property type="entry name" value="Quinolinate phosphoribosyl transferase, N-terminal domain"/>
    <property type="match status" value="1"/>
</dbReference>
<evidence type="ECO:0000256" key="5">
    <source>
        <dbReference type="ARBA" id="ARBA00011944"/>
    </source>
</evidence>
<evidence type="ECO:0000256" key="12">
    <source>
        <dbReference type="PIRNR" id="PIRNR006250"/>
    </source>
</evidence>
<evidence type="ECO:0000256" key="4">
    <source>
        <dbReference type="ARBA" id="ARBA00011218"/>
    </source>
</evidence>
<accession>A0A940WZ75</accession>
<feature type="domain" description="Quinolinate phosphoribosyl transferase N-terminal" evidence="15">
    <location>
        <begin position="22"/>
        <end position="107"/>
    </location>
</feature>
<gene>
    <name evidence="16" type="primary">nadC</name>
    <name evidence="16" type="ORF">J7W16_09755</name>
</gene>
<evidence type="ECO:0000259" key="14">
    <source>
        <dbReference type="Pfam" id="PF01729"/>
    </source>
</evidence>
<dbReference type="PANTHER" id="PTHR32179">
    <property type="entry name" value="NICOTINATE-NUCLEOTIDE PYROPHOSPHORYLASE [CARBOXYLATING]"/>
    <property type="match status" value="1"/>
</dbReference>
<feature type="binding site" evidence="13">
    <location>
        <position position="97"/>
    </location>
    <ligand>
        <name>substrate</name>
    </ligand>
</feature>
<keyword evidence="7 12" id="KW-0328">Glycosyltransferase</keyword>
<dbReference type="PANTHER" id="PTHR32179:SF3">
    <property type="entry name" value="NICOTINATE-NUCLEOTIDE PYROPHOSPHORYLASE [CARBOXYLATING]"/>
    <property type="match status" value="1"/>
</dbReference>
<comment type="subunit">
    <text evidence="4">Hexamer formed by 3 homodimers.</text>
</comment>
<evidence type="ECO:0000256" key="8">
    <source>
        <dbReference type="ARBA" id="ARBA00022679"/>
    </source>
</evidence>
<feature type="binding site" evidence="13">
    <location>
        <position position="194"/>
    </location>
    <ligand>
        <name>substrate</name>
    </ligand>
</feature>
<comment type="pathway">
    <text evidence="2">Cofactor biosynthesis; NAD(+) biosynthesis; nicotinate D-ribonucleotide from quinolinate: step 1/1.</text>
</comment>
<organism evidence="16 17">
    <name type="scientific">Halalkalibacter suaedae</name>
    <dbReference type="NCBI Taxonomy" id="2822140"/>
    <lineage>
        <taxon>Bacteria</taxon>
        <taxon>Bacillati</taxon>
        <taxon>Bacillota</taxon>
        <taxon>Bacilli</taxon>
        <taxon>Bacillales</taxon>
        <taxon>Bacillaceae</taxon>
        <taxon>Halalkalibacter</taxon>
    </lineage>
</organism>
<dbReference type="Proteomes" id="UP000678228">
    <property type="component" value="Unassembled WGS sequence"/>
</dbReference>
<keyword evidence="6" id="KW-0662">Pyridine nucleotide biosynthesis</keyword>
<dbReference type="RefSeq" id="WP_210597103.1">
    <property type="nucleotide sequence ID" value="NZ_JAGKSQ010000003.1"/>
</dbReference>
<comment type="similarity">
    <text evidence="3 12">Belongs to the NadC/ModD family.</text>
</comment>
<dbReference type="InterPro" id="IPR004393">
    <property type="entry name" value="NadC"/>
</dbReference>
<dbReference type="InterPro" id="IPR027277">
    <property type="entry name" value="NadC/ModD"/>
</dbReference>
<feature type="domain" description="Quinolinate phosphoribosyl transferase C-terminal" evidence="14">
    <location>
        <begin position="109"/>
        <end position="272"/>
    </location>
</feature>
<dbReference type="GO" id="GO:0009435">
    <property type="term" value="P:NAD+ biosynthetic process"/>
    <property type="evidence" value="ECO:0007669"/>
    <property type="project" value="InterPro"/>
</dbReference>
<dbReference type="Pfam" id="PF02749">
    <property type="entry name" value="QRPTase_N"/>
    <property type="match status" value="1"/>
</dbReference>
<dbReference type="EMBL" id="JAGKSQ010000003">
    <property type="protein sequence ID" value="MBP3951420.1"/>
    <property type="molecule type" value="Genomic_DNA"/>
</dbReference>
<dbReference type="Pfam" id="PF01729">
    <property type="entry name" value="QRPTase_C"/>
    <property type="match status" value="1"/>
</dbReference>
<evidence type="ECO:0000256" key="9">
    <source>
        <dbReference type="ARBA" id="ARBA00033102"/>
    </source>
</evidence>
<evidence type="ECO:0000256" key="6">
    <source>
        <dbReference type="ARBA" id="ARBA00022642"/>
    </source>
</evidence>
<dbReference type="GO" id="GO:0034213">
    <property type="term" value="P:quinolinate catabolic process"/>
    <property type="evidence" value="ECO:0007669"/>
    <property type="project" value="TreeGrafter"/>
</dbReference>
<feature type="binding site" evidence="13">
    <location>
        <begin position="130"/>
        <end position="132"/>
    </location>
    <ligand>
        <name>substrate</name>
    </ligand>
</feature>
<comment type="catalytic activity">
    <reaction evidence="10">
        <text>nicotinate beta-D-ribonucleotide + CO2 + diphosphate = quinolinate + 5-phospho-alpha-D-ribose 1-diphosphate + 2 H(+)</text>
        <dbReference type="Rhea" id="RHEA:12733"/>
        <dbReference type="ChEBI" id="CHEBI:15378"/>
        <dbReference type="ChEBI" id="CHEBI:16526"/>
        <dbReference type="ChEBI" id="CHEBI:29959"/>
        <dbReference type="ChEBI" id="CHEBI:33019"/>
        <dbReference type="ChEBI" id="CHEBI:57502"/>
        <dbReference type="ChEBI" id="CHEBI:58017"/>
        <dbReference type="EC" id="2.4.2.19"/>
    </reaction>
</comment>